<dbReference type="PANTHER" id="PTHR21343">
    <property type="entry name" value="DETHIOBIOTIN SYNTHETASE"/>
    <property type="match status" value="1"/>
</dbReference>
<organism evidence="3">
    <name type="scientific">bioreactor metagenome</name>
    <dbReference type="NCBI Taxonomy" id="1076179"/>
    <lineage>
        <taxon>unclassified sequences</taxon>
        <taxon>metagenomes</taxon>
        <taxon>ecological metagenomes</taxon>
    </lineage>
</organism>
<dbReference type="EMBL" id="VSSQ01005368">
    <property type="protein sequence ID" value="MPM28870.1"/>
    <property type="molecule type" value="Genomic_DNA"/>
</dbReference>
<dbReference type="InterPro" id="IPR033949">
    <property type="entry name" value="CobQ_GATase1"/>
</dbReference>
<name>A0A644YKF9_9ZZZZ</name>
<comment type="caution">
    <text evidence="3">The sequence shown here is derived from an EMBL/GenBank/DDBJ whole genome shotgun (WGS) entry which is preliminary data.</text>
</comment>
<dbReference type="AlphaFoldDB" id="A0A644YKF9"/>
<evidence type="ECO:0000313" key="3">
    <source>
        <dbReference type="EMBL" id="MPM28870.1"/>
    </source>
</evidence>
<dbReference type="CDD" id="cd01750">
    <property type="entry name" value="GATase1_CobQ"/>
    <property type="match status" value="1"/>
</dbReference>
<dbReference type="GO" id="GO:0071555">
    <property type="term" value="P:cell wall organization"/>
    <property type="evidence" value="ECO:0007669"/>
    <property type="project" value="InterPro"/>
</dbReference>
<proteinExistence type="inferred from homology"/>
<dbReference type="PANTHER" id="PTHR21343:SF9">
    <property type="entry name" value="LIPID II ISOGLUTAMINYL SYNTHASE (GLUTAMINE-HYDROLYZING) SUBUNIT GATD"/>
    <property type="match status" value="1"/>
</dbReference>
<accession>A0A644YKF9</accession>
<evidence type="ECO:0000256" key="1">
    <source>
        <dbReference type="ARBA" id="ARBA00022962"/>
    </source>
</evidence>
<dbReference type="SUPFAM" id="SSF52317">
    <property type="entry name" value="Class I glutamine amidotransferase-like"/>
    <property type="match status" value="1"/>
</dbReference>
<dbReference type="Pfam" id="PF07685">
    <property type="entry name" value="GATase_3"/>
    <property type="match status" value="1"/>
</dbReference>
<evidence type="ECO:0000259" key="2">
    <source>
        <dbReference type="Pfam" id="PF07685"/>
    </source>
</evidence>
<protein>
    <submittedName>
        <fullName evidence="3">Cobyric acid synthase</fullName>
    </submittedName>
</protein>
<dbReference type="InterPro" id="IPR029062">
    <property type="entry name" value="Class_I_gatase-like"/>
</dbReference>
<dbReference type="Gene3D" id="3.40.50.880">
    <property type="match status" value="1"/>
</dbReference>
<dbReference type="PROSITE" id="PS51274">
    <property type="entry name" value="GATASE_COBBQ"/>
    <property type="match status" value="1"/>
</dbReference>
<dbReference type="InterPro" id="IPR011698">
    <property type="entry name" value="GATase_3"/>
</dbReference>
<reference evidence="3" key="1">
    <citation type="submission" date="2019-08" db="EMBL/GenBank/DDBJ databases">
        <authorList>
            <person name="Kucharzyk K."/>
            <person name="Murdoch R.W."/>
            <person name="Higgins S."/>
            <person name="Loffler F."/>
        </authorList>
    </citation>
    <scope>NUCLEOTIDE SEQUENCE</scope>
</reference>
<sequence length="249" mass="27713">MRLKIGHLYPNQMNLYGDKGNVIALQKRAQWHGLEAEVIPLCEGETFSVHDFDILFFGGGQDKEQKVIAKDLVEVKKNSIYDAVHAGVVVLAICGGYQLLGESFRISENDILPGIGIFDAWTVAGSKRLIGNVVVQTDLMSQTLVGFENHSGQTFLRSSAQPLGRVVVGYGNNGEDSWEGCKVHQAYGTYLHGSLLPKNPDFTDYLLKQALQRYTTTWEWQKLDNTLEDRAHAIAEKIAKHSKINPIVQ</sequence>
<feature type="domain" description="CobB/CobQ-like glutamine amidotransferase" evidence="2">
    <location>
        <begin position="4"/>
        <end position="199"/>
    </location>
</feature>
<dbReference type="GO" id="GO:0009236">
    <property type="term" value="P:cobalamin biosynthetic process"/>
    <property type="evidence" value="ECO:0007669"/>
    <property type="project" value="InterPro"/>
</dbReference>
<dbReference type="HAMAP" id="MF_02213">
    <property type="entry name" value="Lipid_II_synth_GatD"/>
    <property type="match status" value="1"/>
</dbReference>
<dbReference type="InterPro" id="IPR043702">
    <property type="entry name" value="Lipid_II_synth_GatD"/>
</dbReference>
<dbReference type="GO" id="GO:0004359">
    <property type="term" value="F:glutaminase activity"/>
    <property type="evidence" value="ECO:0007669"/>
    <property type="project" value="InterPro"/>
</dbReference>
<keyword evidence="1" id="KW-0315">Glutamine amidotransferase</keyword>
<gene>
    <name evidence="3" type="primary">cobQ_17</name>
    <name evidence="3" type="ORF">SDC9_75402</name>
</gene>